<protein>
    <submittedName>
        <fullName evidence="1">Uncharacterized protein</fullName>
    </submittedName>
</protein>
<comment type="caution">
    <text evidence="1">The sequence shown here is derived from an EMBL/GenBank/DDBJ whole genome shotgun (WGS) entry which is preliminary data.</text>
</comment>
<reference evidence="1" key="1">
    <citation type="journal article" date="2020" name="mSystems">
        <title>Genome- and Community-Level Interaction Insights into Carbon Utilization and Element Cycling Functions of Hydrothermarchaeota in Hydrothermal Sediment.</title>
        <authorList>
            <person name="Zhou Z."/>
            <person name="Liu Y."/>
            <person name="Xu W."/>
            <person name="Pan J."/>
            <person name="Luo Z.H."/>
            <person name="Li M."/>
        </authorList>
    </citation>
    <scope>NUCLEOTIDE SEQUENCE [LARGE SCALE GENOMIC DNA]</scope>
    <source>
        <strain evidence="1">SpSt-34</strain>
    </source>
</reference>
<name>A0A7C2P0F8_UNCW3</name>
<accession>A0A7C2P0F8</accession>
<dbReference type="EMBL" id="DSOL01000242">
    <property type="protein sequence ID" value="HEN28650.1"/>
    <property type="molecule type" value="Genomic_DNA"/>
</dbReference>
<proteinExistence type="predicted"/>
<dbReference type="AlphaFoldDB" id="A0A7C2P0F8"/>
<evidence type="ECO:0000313" key="1">
    <source>
        <dbReference type="EMBL" id="HEN28650.1"/>
    </source>
</evidence>
<gene>
    <name evidence="1" type="ORF">ENQ77_08435</name>
</gene>
<sequence length="288" mass="33920">MLGKTYCILCGVISTSKICINCQFSLFQIKELKKVLEESLRSNRMPPEWATKAAKKIKEILEYYPEFAVYKNVISELVWTYIIDDEATREGLPIDELVQLSYTHKNRDEIIKDLEDIKIVNISTDRRLFPGEMLTPLLEVKKVYGDDFNTPNWNYYVSAIQSIFILNLVERMISSYISTGYVRRPLFALLIFKILSKVIIHYMSEKDLNDVDNFHVSEMDVSALLTILGNKRTQMKFIVNVTGIIDGESKLFQDYDEENKKFLIHEDWNKYIKIMIERIREVERERDR</sequence>
<organism evidence="1">
    <name type="scientific">candidate division WOR-3 bacterium</name>
    <dbReference type="NCBI Taxonomy" id="2052148"/>
    <lineage>
        <taxon>Bacteria</taxon>
        <taxon>Bacteria division WOR-3</taxon>
    </lineage>
</organism>